<gene>
    <name evidence="1" type="ORF">DIJ64_05080</name>
</gene>
<proteinExistence type="predicted"/>
<dbReference type="AlphaFoldDB" id="A0AAD0P7Q8"/>
<reference evidence="1 2" key="1">
    <citation type="submission" date="2018-05" db="EMBL/GenBank/DDBJ databases">
        <title>Evolution of small genomes with special reference to Mycobacterium leprae.</title>
        <authorList>
            <person name="Mohanty P.S."/>
            <person name="Bansal A.K."/>
            <person name="Gupta U.D."/>
            <person name="Naaz F."/>
            <person name="Dwivedi V.D."/>
            <person name="Singh H."/>
            <person name="Gupta G."/>
            <person name="Sharma S."/>
            <person name="Arora M."/>
        </authorList>
    </citation>
    <scope>NUCLEOTIDE SEQUENCE [LARGE SCALE GENOMIC DNA]</scope>
    <source>
        <strain evidence="1 2">MRHRU-235-G</strain>
    </source>
</reference>
<dbReference type="EMBL" id="CP029543">
    <property type="protein sequence ID" value="AWV47676.1"/>
    <property type="molecule type" value="Genomic_DNA"/>
</dbReference>
<sequence length="138" mass="14751">MYVGAIPFHSVGGEWHARRAALGHQTSALRVPIQCSRGCALDHRAMAAERRLGVVEHCTAQAAVGHHDRVAGGNIGWLGADAESDHHADVFSGGPERLLLLAVVVALRDVRSDGEKGCLENRCAAKFKFVYCIVGISI</sequence>
<accession>A0AAD0P7Q8</accession>
<organism evidence="1 2">
    <name type="scientific">Mycobacterium leprae</name>
    <dbReference type="NCBI Taxonomy" id="1769"/>
    <lineage>
        <taxon>Bacteria</taxon>
        <taxon>Bacillati</taxon>
        <taxon>Actinomycetota</taxon>
        <taxon>Actinomycetes</taxon>
        <taxon>Mycobacteriales</taxon>
        <taxon>Mycobacteriaceae</taxon>
        <taxon>Mycobacterium</taxon>
    </lineage>
</organism>
<evidence type="ECO:0000313" key="2">
    <source>
        <dbReference type="Proteomes" id="UP000249682"/>
    </source>
</evidence>
<protein>
    <submittedName>
        <fullName evidence="1">Uncharacterized protein</fullName>
    </submittedName>
</protein>
<dbReference type="Proteomes" id="UP000249682">
    <property type="component" value="Chromosome"/>
</dbReference>
<name>A0AAD0P7Q8_MYCLR</name>
<evidence type="ECO:0000313" key="1">
    <source>
        <dbReference type="EMBL" id="AWV47676.1"/>
    </source>
</evidence>